<feature type="non-terminal residue" evidence="3">
    <location>
        <position position="1"/>
    </location>
</feature>
<protein>
    <recommendedName>
        <fullName evidence="2">MAGE domain-containing protein</fullName>
    </recommendedName>
</protein>
<feature type="compositionally biased region" description="Polar residues" evidence="1">
    <location>
        <begin position="1"/>
        <end position="26"/>
    </location>
</feature>
<evidence type="ECO:0000259" key="2">
    <source>
        <dbReference type="PROSITE" id="PS50838"/>
    </source>
</evidence>
<dbReference type="PANTHER" id="PTHR11736:SF14">
    <property type="entry name" value="NSE3 HOMOLOG, SMC5-SMC6 COMPLEX COMPONENT"/>
    <property type="match status" value="1"/>
</dbReference>
<dbReference type="InterPro" id="IPR002190">
    <property type="entry name" value="MHD_dom"/>
</dbReference>
<evidence type="ECO:0000256" key="1">
    <source>
        <dbReference type="SAM" id="MobiDB-lite"/>
    </source>
</evidence>
<dbReference type="EMBL" id="GANP01011659">
    <property type="protein sequence ID" value="JAB72809.1"/>
    <property type="molecule type" value="mRNA"/>
</dbReference>
<organism evidence="3">
    <name type="scientific">Ixodes ricinus</name>
    <name type="common">Common tick</name>
    <name type="synonym">Acarus ricinus</name>
    <dbReference type="NCBI Taxonomy" id="34613"/>
    <lineage>
        <taxon>Eukaryota</taxon>
        <taxon>Metazoa</taxon>
        <taxon>Ecdysozoa</taxon>
        <taxon>Arthropoda</taxon>
        <taxon>Chelicerata</taxon>
        <taxon>Arachnida</taxon>
        <taxon>Acari</taxon>
        <taxon>Parasitiformes</taxon>
        <taxon>Ixodida</taxon>
        <taxon>Ixodoidea</taxon>
        <taxon>Ixodidae</taxon>
        <taxon>Ixodinae</taxon>
        <taxon>Ixodes</taxon>
    </lineage>
</organism>
<dbReference type="Gene3D" id="1.10.10.1210">
    <property type="entry name" value="MAGE homology domain, winged helix WH2 motif"/>
    <property type="match status" value="1"/>
</dbReference>
<dbReference type="PROSITE" id="PS50838">
    <property type="entry name" value="MAGE"/>
    <property type="match status" value="1"/>
</dbReference>
<dbReference type="Pfam" id="PF01454">
    <property type="entry name" value="MAGE"/>
    <property type="match status" value="1"/>
</dbReference>
<dbReference type="PANTHER" id="PTHR11736">
    <property type="entry name" value="MELANOMA-ASSOCIATED ANTIGEN MAGE ANTIGEN"/>
    <property type="match status" value="1"/>
</dbReference>
<dbReference type="InterPro" id="IPR041899">
    <property type="entry name" value="MAGE_WH2"/>
</dbReference>
<dbReference type="FunFam" id="1.10.10.1210:FF:000001">
    <property type="entry name" value="melanoma-associated antigen D1"/>
    <property type="match status" value="1"/>
</dbReference>
<name>V5H6Z2_IXORI</name>
<dbReference type="Gene3D" id="1.10.10.1200">
    <property type="entry name" value="MAGE homology domain, winged helix WH1 motif"/>
    <property type="match status" value="1"/>
</dbReference>
<dbReference type="InterPro" id="IPR037445">
    <property type="entry name" value="MAGE"/>
</dbReference>
<accession>V5H6Z2</accession>
<sequence length="247" mass="27770">SQAASRSTARPGASSSNMATTSQRSSAVGMGNDEFTNLVNNTVYYILVADQHKTPIKRKDIQKFVLKDHSKSIKEVLKEAKQKLSEVFGYQLIDLNDRLGSYILVSQLNLSDAKDFLNRNDADNARLGLITLLLALILMNNGAVTEEKLWSLLSLFGLQSEVDDPAFGDLRKLITTDLVKQAYLEYTAVTDTEPPTHQFRWGMRAIHEASKLTVLEFVCKVLGNGVRPEQWTAVYNDIIRYQQQEQQ</sequence>
<dbReference type="GO" id="GO:0005634">
    <property type="term" value="C:nucleus"/>
    <property type="evidence" value="ECO:0007669"/>
    <property type="project" value="TreeGrafter"/>
</dbReference>
<dbReference type="AlphaFoldDB" id="V5H6Z2"/>
<dbReference type="SMART" id="SM01373">
    <property type="entry name" value="MAGE"/>
    <property type="match status" value="1"/>
</dbReference>
<feature type="region of interest" description="Disordered" evidence="1">
    <location>
        <begin position="1"/>
        <end position="27"/>
    </location>
</feature>
<proteinExistence type="evidence at transcript level"/>
<evidence type="ECO:0000313" key="3">
    <source>
        <dbReference type="EMBL" id="JAB72809.1"/>
    </source>
</evidence>
<dbReference type="InterPro" id="IPR041898">
    <property type="entry name" value="MAGE_WH1"/>
</dbReference>
<feature type="domain" description="MAGE" evidence="2">
    <location>
        <begin position="35"/>
        <end position="238"/>
    </location>
</feature>
<reference evidence="3" key="1">
    <citation type="journal article" date="2015" name="Sci. Rep.">
        <title>Tissue- and time-dependent transcription in Ixodes ricinus salivary glands and midguts when blood feeding on the vertebrate host.</title>
        <authorList>
            <person name="Kotsyfakis M."/>
            <person name="Schwarz A."/>
            <person name="Erhart J."/>
            <person name="Ribeiro J.M."/>
        </authorList>
    </citation>
    <scope>NUCLEOTIDE SEQUENCE</scope>
    <source>
        <tissue evidence="3">Salivary gland and midgut</tissue>
    </source>
</reference>